<name>A0A1I1KJK6_9CLOT</name>
<dbReference type="InterPro" id="IPR046358">
    <property type="entry name" value="Flagellin_C"/>
</dbReference>
<dbReference type="PANTHER" id="PTHR42792">
    <property type="entry name" value="FLAGELLIN"/>
    <property type="match status" value="1"/>
</dbReference>
<dbReference type="GO" id="GO:0009288">
    <property type="term" value="C:bacterial-type flagellum"/>
    <property type="evidence" value="ECO:0007669"/>
    <property type="project" value="UniProtKB-SubCell"/>
</dbReference>
<dbReference type="STRING" id="119641.SAMN05421842_10639"/>
<dbReference type="Proteomes" id="UP000199263">
    <property type="component" value="Unassembled WGS sequence"/>
</dbReference>
<dbReference type="GO" id="GO:0005576">
    <property type="term" value="C:extracellular region"/>
    <property type="evidence" value="ECO:0007669"/>
    <property type="project" value="UniProtKB-SubCell"/>
</dbReference>
<keyword evidence="7" id="KW-0966">Cell projection</keyword>
<dbReference type="Pfam" id="PF00669">
    <property type="entry name" value="Flagellin_N"/>
    <property type="match status" value="1"/>
</dbReference>
<accession>A0A1I1KJK6</accession>
<dbReference type="Gene3D" id="1.20.1330.10">
    <property type="entry name" value="f41 fragment of flagellin, N-terminal domain"/>
    <property type="match status" value="1"/>
</dbReference>
<dbReference type="Gene3D" id="6.10.10.10">
    <property type="entry name" value="Flagellar export chaperone, C-terminal domain"/>
    <property type="match status" value="1"/>
</dbReference>
<evidence type="ECO:0000259" key="6">
    <source>
        <dbReference type="Pfam" id="PF00700"/>
    </source>
</evidence>
<keyword evidence="3 4" id="KW-0975">Bacterial flagellum</keyword>
<evidence type="ECO:0000256" key="1">
    <source>
        <dbReference type="ARBA" id="ARBA00005709"/>
    </source>
</evidence>
<feature type="domain" description="Flagellin N-terminal" evidence="5">
    <location>
        <begin position="4"/>
        <end position="139"/>
    </location>
</feature>
<organism evidence="7 8">
    <name type="scientific">Clostridium uliginosum</name>
    <dbReference type="NCBI Taxonomy" id="119641"/>
    <lineage>
        <taxon>Bacteria</taxon>
        <taxon>Bacillati</taxon>
        <taxon>Bacillota</taxon>
        <taxon>Clostridia</taxon>
        <taxon>Eubacteriales</taxon>
        <taxon>Clostridiaceae</taxon>
        <taxon>Clostridium</taxon>
    </lineage>
</organism>
<dbReference type="AlphaFoldDB" id="A0A1I1KJK6"/>
<dbReference type="RefSeq" id="WP_090089523.1">
    <property type="nucleotide sequence ID" value="NZ_FOMG01000006.1"/>
</dbReference>
<keyword evidence="7" id="KW-0969">Cilium</keyword>
<dbReference type="OrthoDB" id="9796789at2"/>
<comment type="subcellular location">
    <subcellularLocation>
        <location evidence="4">Secreted</location>
    </subcellularLocation>
    <subcellularLocation>
        <location evidence="4">Bacterial flagellum</location>
    </subcellularLocation>
</comment>
<keyword evidence="4" id="KW-0964">Secreted</keyword>
<dbReference type="EMBL" id="FOMG01000006">
    <property type="protein sequence ID" value="SFC60949.1"/>
    <property type="molecule type" value="Genomic_DNA"/>
</dbReference>
<comment type="similarity">
    <text evidence="1 4">Belongs to the bacterial flagellin family.</text>
</comment>
<evidence type="ECO:0000313" key="8">
    <source>
        <dbReference type="Proteomes" id="UP000199263"/>
    </source>
</evidence>
<dbReference type="InterPro" id="IPR001492">
    <property type="entry name" value="Flagellin"/>
</dbReference>
<dbReference type="InterPro" id="IPR042187">
    <property type="entry name" value="Flagellin_C_sub2"/>
</dbReference>
<proteinExistence type="inferred from homology"/>
<dbReference type="SUPFAM" id="SSF64518">
    <property type="entry name" value="Phase 1 flagellin"/>
    <property type="match status" value="1"/>
</dbReference>
<evidence type="ECO:0000259" key="5">
    <source>
        <dbReference type="Pfam" id="PF00669"/>
    </source>
</evidence>
<evidence type="ECO:0000256" key="2">
    <source>
        <dbReference type="ARBA" id="ARBA00020110"/>
    </source>
</evidence>
<evidence type="ECO:0000256" key="4">
    <source>
        <dbReference type="RuleBase" id="RU362073"/>
    </source>
</evidence>
<feature type="domain" description="Flagellin C-terminal" evidence="6">
    <location>
        <begin position="183"/>
        <end position="267"/>
    </location>
</feature>
<dbReference type="InterPro" id="IPR001029">
    <property type="entry name" value="Flagellin_N"/>
</dbReference>
<keyword evidence="8" id="KW-1185">Reference proteome</keyword>
<dbReference type="GO" id="GO:0005198">
    <property type="term" value="F:structural molecule activity"/>
    <property type="evidence" value="ECO:0007669"/>
    <property type="project" value="UniProtKB-UniRule"/>
</dbReference>
<dbReference type="PANTHER" id="PTHR42792:SF2">
    <property type="entry name" value="FLAGELLIN"/>
    <property type="match status" value="1"/>
</dbReference>
<dbReference type="Pfam" id="PF00700">
    <property type="entry name" value="Flagellin_C"/>
    <property type="match status" value="1"/>
</dbReference>
<protein>
    <recommendedName>
        <fullName evidence="2 4">Flagellin</fullName>
    </recommendedName>
</protein>
<evidence type="ECO:0000256" key="3">
    <source>
        <dbReference type="ARBA" id="ARBA00023143"/>
    </source>
</evidence>
<dbReference type="PRINTS" id="PR00207">
    <property type="entry name" value="FLAGELLIN"/>
</dbReference>
<reference evidence="7 8" key="1">
    <citation type="submission" date="2016-10" db="EMBL/GenBank/DDBJ databases">
        <authorList>
            <person name="de Groot N.N."/>
        </authorList>
    </citation>
    <scope>NUCLEOTIDE SEQUENCE [LARGE SCALE GENOMIC DNA]</scope>
    <source>
        <strain evidence="7 8">DSM 12992</strain>
    </source>
</reference>
<gene>
    <name evidence="7" type="ORF">SAMN05421842_10639</name>
</gene>
<comment type="function">
    <text evidence="4">Flagellin is the subunit protein which polymerizes to form the filaments of bacterial flagella.</text>
</comment>
<keyword evidence="7" id="KW-0282">Flagellum</keyword>
<evidence type="ECO:0000313" key="7">
    <source>
        <dbReference type="EMBL" id="SFC60949.1"/>
    </source>
</evidence>
<sequence>MRLNPNMFSLNIYKNYKNKLADNSKAIGNISSGIKLNKAKDNPNKISQSESLKIQILSSAAVKRNIEDTNSMIQTFDSAMGEMNDSLLRMKELTTQAASGTLTTSDRDAIQLEIDGLNKHIDYMANNTEFNGIKLINENGAITSTVGIMQGESTSIPKYDLTSTALGIKGMDITDPSNINSAMTSVDNAINQVLGARGDYGALQLRFESSGENMDENSISLQKAQSNIADADIAEEMIKFSQSQILIQSSIALMAQSNNFPQDALKVLQNIK</sequence>